<proteinExistence type="predicted"/>
<accession>A0A0M3I175</accession>
<name>A0A0M3I175_ASCLU</name>
<evidence type="ECO:0000313" key="2">
    <source>
        <dbReference type="WBParaSite" id="ALUE_0000999001-mRNA-1"/>
    </source>
</evidence>
<keyword evidence="1" id="KW-1185">Reference proteome</keyword>
<dbReference type="WBParaSite" id="ALUE_0000999001-mRNA-1">
    <property type="protein sequence ID" value="ALUE_0000999001-mRNA-1"/>
    <property type="gene ID" value="ALUE_0000999001"/>
</dbReference>
<evidence type="ECO:0000313" key="1">
    <source>
        <dbReference type="Proteomes" id="UP000036681"/>
    </source>
</evidence>
<protein>
    <submittedName>
        <fullName evidence="2">Transposase</fullName>
    </submittedName>
</protein>
<dbReference type="Proteomes" id="UP000036681">
    <property type="component" value="Unplaced"/>
</dbReference>
<reference evidence="2" key="1">
    <citation type="submission" date="2017-02" db="UniProtKB">
        <authorList>
            <consortium name="WormBaseParasite"/>
        </authorList>
    </citation>
    <scope>IDENTIFICATION</scope>
</reference>
<organism evidence="1 2">
    <name type="scientific">Ascaris lumbricoides</name>
    <name type="common">Giant roundworm</name>
    <dbReference type="NCBI Taxonomy" id="6252"/>
    <lineage>
        <taxon>Eukaryota</taxon>
        <taxon>Metazoa</taxon>
        <taxon>Ecdysozoa</taxon>
        <taxon>Nematoda</taxon>
        <taxon>Chromadorea</taxon>
        <taxon>Rhabditida</taxon>
        <taxon>Spirurina</taxon>
        <taxon>Ascaridomorpha</taxon>
        <taxon>Ascaridoidea</taxon>
        <taxon>Ascarididae</taxon>
        <taxon>Ascaris</taxon>
    </lineage>
</organism>
<dbReference type="AlphaFoldDB" id="A0A0M3I175"/>
<sequence length="93" mass="10570">MHNYRNLFEQLSRDYGSQSWCTEYYGGARLCSHVDIGAETRHADYRHAFRRQLRLILPGVKKIHVTSQNGVGTIFSTRGLHAVNQSPSSGLLH</sequence>